<evidence type="ECO:0000259" key="10">
    <source>
        <dbReference type="Pfam" id="PF17919"/>
    </source>
</evidence>
<comment type="subcellular location">
    <subcellularLocation>
        <location evidence="2">Cytoplasm</location>
        <location evidence="2">Cytosol</location>
    </subcellularLocation>
</comment>
<dbReference type="Proteomes" id="UP000189705">
    <property type="component" value="Unplaced"/>
</dbReference>
<dbReference type="Gene3D" id="3.30.70.270">
    <property type="match status" value="1"/>
</dbReference>
<reference evidence="12" key="1">
    <citation type="submission" date="2025-08" db="UniProtKB">
        <authorList>
            <consortium name="RefSeq"/>
        </authorList>
    </citation>
    <scope>IDENTIFICATION</scope>
</reference>
<evidence type="ECO:0000256" key="1">
    <source>
        <dbReference type="ARBA" id="ARBA00002132"/>
    </source>
</evidence>
<feature type="compositionally biased region" description="Basic and acidic residues" evidence="8">
    <location>
        <begin position="217"/>
        <end position="226"/>
    </location>
</feature>
<dbReference type="InParanoid" id="A0A3Q0HB06"/>
<feature type="region of interest" description="Disordered" evidence="8">
    <location>
        <begin position="1442"/>
        <end position="1505"/>
    </location>
</feature>
<feature type="compositionally biased region" description="Basic and acidic residues" evidence="8">
    <location>
        <begin position="1297"/>
        <end position="1309"/>
    </location>
</feature>
<dbReference type="CTD" id="375337"/>
<evidence type="ECO:0000256" key="4">
    <source>
        <dbReference type="ARBA" id="ARBA00022490"/>
    </source>
</evidence>
<evidence type="ECO:0000256" key="2">
    <source>
        <dbReference type="ARBA" id="ARBA00004514"/>
    </source>
</evidence>
<comment type="function">
    <text evidence="1">Important for normal spermatogenesis and male fertility. Specifically required for progression to the post-meiotic stages of spermatocyte development. Seems to be necessary for normal expression levels of a number of testis-expressed gene transcripts, although its role in this process is unclear.</text>
</comment>
<accession>A0A3Q0HB06</accession>
<feature type="domain" description="Protein TOPAZ1" evidence="9">
    <location>
        <begin position="1777"/>
        <end position="1952"/>
    </location>
</feature>
<dbReference type="PANTHER" id="PTHR35671">
    <property type="entry name" value="PROTEIN TOPAZ1"/>
    <property type="match status" value="1"/>
</dbReference>
<keyword evidence="6" id="KW-0744">Spermatogenesis</keyword>
<dbReference type="RefSeq" id="XP_025067633.1">
    <property type="nucleotide sequence ID" value="XM_025211848.1"/>
</dbReference>
<dbReference type="STRING" id="38654.A0A3Q0HB06"/>
<feature type="domain" description="Reverse transcriptase/retrotransposon-derived protein RNase H-like" evidence="10">
    <location>
        <begin position="84"/>
        <end position="129"/>
    </location>
</feature>
<evidence type="ECO:0000256" key="6">
    <source>
        <dbReference type="ARBA" id="ARBA00022871"/>
    </source>
</evidence>
<dbReference type="GeneID" id="102378971"/>
<dbReference type="InterPro" id="IPR041577">
    <property type="entry name" value="RT_RNaseH_2"/>
</dbReference>
<proteinExistence type="predicted"/>
<evidence type="ECO:0000256" key="5">
    <source>
        <dbReference type="ARBA" id="ARBA00022782"/>
    </source>
</evidence>
<feature type="region of interest" description="Disordered" evidence="8">
    <location>
        <begin position="516"/>
        <end position="547"/>
    </location>
</feature>
<feature type="compositionally biased region" description="Basic and acidic residues" evidence="8">
    <location>
        <begin position="1470"/>
        <end position="1504"/>
    </location>
</feature>
<feature type="compositionally biased region" description="Basic and acidic residues" evidence="8">
    <location>
        <begin position="288"/>
        <end position="300"/>
    </location>
</feature>
<keyword evidence="11" id="KW-1185">Reference proteome</keyword>
<evidence type="ECO:0000313" key="11">
    <source>
        <dbReference type="Proteomes" id="UP000189705"/>
    </source>
</evidence>
<evidence type="ECO:0000256" key="7">
    <source>
        <dbReference type="ARBA" id="ARBA00031943"/>
    </source>
</evidence>
<dbReference type="InterPro" id="IPR029435">
    <property type="entry name" value="TOPAZ1_dom"/>
</dbReference>
<feature type="compositionally biased region" description="Basic and acidic residues" evidence="8">
    <location>
        <begin position="490"/>
        <end position="500"/>
    </location>
</feature>
<dbReference type="SUPFAM" id="SSF56672">
    <property type="entry name" value="DNA/RNA polymerases"/>
    <property type="match status" value="1"/>
</dbReference>
<dbReference type="KEGG" id="asn:102378971"/>
<dbReference type="InterPro" id="IPR043128">
    <property type="entry name" value="Rev_trsase/Diguanyl_cyclase"/>
</dbReference>
<sequence length="2180" mass="242671">MGNAHTIDETVMLPAVKDSISSVLGEKFAKQLDIVPLLNSTVSRKIEDVACQVKEKLMKASRKAKLMAPLTDMTKGGKRKDLQWSKEALLAFEKLKVALYKSPLLYTPDFDKTFFLRTDASGVALEVALGRRRQLLPSAEALVGGPGAAQSTEEELGDSSRGLAGQVAGAEGQAGSPRASGGSCVRGPGVPERRVGGRREKDGDALTLKQQVLAFEGKCRSPKERSGGAAVDARKSRQRSFSEPGVQVPKEPGSPACEDRCASVESGSWGAAKSPRKRGRCSLSESGPQEKEGSPGERGESFLAEIGLSGPLDKEGNLGKQDRLIVEPKLQKPKKRGRYSLGIWQPQGPQELASPRKREKHSLAVESQSLGLQGGGASNLGVEGEHFCSVVKLGLQSTGLQESTESPKRRSKHSLVVPAMIGPYEGAGNIIKRGKLSATNLQPINLGLQGGKRTIGKRARSSSVKLWQSGSQSEAEILGKASKSFSEGGRLSESRKKSSSTEKWVTEYVEERLMPNRVSLTGTTQGNRQGKLDKQQASGQEVISAPTNDLFINRLEDDGERQTDGDEETVVSSELKLKIRKPTKRKGMDVNEVPDAQVEKLLETAQNTAKESNVRTSSLVAYSESFQVPQSDGTQSKISASRCLARGSAVDCNRRKNKITKIKCLQRLTVQTAENKLTTSKSIECKDECREALKQHNSLLSTAEKNPVVALHDCRYLNTFVKSSVDGSGNSYKIDSGFLHILHSKTLCPGSVTGQSGMNAVQPERWCAQGIISFDEVGTCQNREKCFSCSLNRNKCFRERKWNIGEKPRKKMKLFEKTEKLATQSVLPGRVNSECELHTGNKTLATVSLEVLGELNRNKICLSSSCDLISNAHVETNTKKVLNSLPKPVSRKMCMKPGAIEDRFEKNLQLPEAEQSEKSFFNAESMAPQDHSNLKSPGVIRLVSDISNCCSDSGSCQKKLLNEKLLKKPEKLQASSCQRAIPVTGKNVWPRESCARTSVWFPKKDVTIIEKHFSVTSFQGRSYQNTETLRGMDVTDNSKQLYLHMSMTEINKQNACKITDSNTECLASVAIPGSSLSDINGALRVTKDENLELSLDKGRSSVTFNSDSVQEGKVTLNLSGKQKQDKNKGALKAKNVAMTFQDSTSADNVGKMICNPEIPVTKQTQEFPGLVRMLSTGNLSNFKIPLLRNKIESRKVDYIRSFERETYSPLELLDNSAATPVRQNRTKENSPLVYSDFFLATAKEKAYQITNKNFGNDGSERLSDEKKRLAEHISSCTWDFPERELMSPTSEGTSGTEFRERSNVADHSSKTVKHSTSSEVFVNDENKLKEKPTQSSSSNFPDVLKAYEDDILVIDVIQDDPDLFGTTNEGEFTVDCETEIKKHDNILTPVEKRNFTPKFHNLQENKDSNYYHGYARDSPIQESGTLQPIADSCDSLITANEINKHDSSRGSSPLGGVTEESSEDGQLTESDEHTKGSSVDEKDRFSGKSSVKEEKDSIYEKSSDSECAEFESPDLPLGLQLPCLEVKAHHGSTVQKPGMNDFRYIGKCPLLPFPNSNCYEPWKMDKSVPVSHSIQKILEIELPRKYCRFYFNTLRGCERAECWFWHIPEKGDEKICMAVLRTYININETSLLQRAVQIFMNYYREVTPGLHFDLQVLNDLLIALLKHCLLKEVFPLLNIGIMIKRLPPIDVILKVFEHVASTNIREAVPILIDAFCKLFDAGMGFESEHFNCIVKFLHQLQVSSQEINTILNIKSRFQAKQFKKNWLCDINMAIAEIQHCKEKSDWSSLGTLYINVRMGCQNFGDLQKLTLCIAEILTRDSTEERPGVPFCEFAETVIKNPQHNEGDKIFLGRIGISVMYSYHRVLQWSKGRKVLDKLHESQIYFTSLKGLTGPERLASRCQIVNVAAEIFLKSGSLDGATWVLRDSEWVIDTAVWPCDRMDVLSRHNLLCALACEYLTKSQYRQTFEILQNLPGFQTCSDALDVSQYSLLFNKLLDACIESKSLGVSSSVIDFMLSKNVPIDFTLLRGLITTLGRSCLWLKARTYYKSALSLGCYPPLEGNLYRKLLLIPSYMSEVEMLLAIEIFLVSNASNIQSPGATSQTLQIILKRCEEHKVQSKDDYRTAMDRVILAARISDPKLFLKHMTMNINMEQVYSLEHNSAIKWLKENMKWAGKVWLFQ</sequence>
<feature type="compositionally biased region" description="Polar residues" evidence="8">
    <location>
        <begin position="535"/>
        <end position="547"/>
    </location>
</feature>
<dbReference type="PANTHER" id="PTHR35671:SF1">
    <property type="entry name" value="PROTEIN TOPAZ1"/>
    <property type="match status" value="1"/>
</dbReference>
<feature type="compositionally biased region" description="Polar residues" evidence="8">
    <location>
        <begin position="518"/>
        <end position="528"/>
    </location>
</feature>
<dbReference type="Pfam" id="PF17919">
    <property type="entry name" value="RT_RNaseH_2"/>
    <property type="match status" value="1"/>
</dbReference>
<feature type="region of interest" description="Disordered" evidence="8">
    <location>
        <begin position="482"/>
        <end position="503"/>
    </location>
</feature>
<feature type="compositionally biased region" description="Low complexity" evidence="8">
    <location>
        <begin position="162"/>
        <end position="175"/>
    </location>
</feature>
<evidence type="ECO:0000259" key="9">
    <source>
        <dbReference type="Pfam" id="PF14669"/>
    </source>
</evidence>
<feature type="compositionally biased region" description="Basic and acidic residues" evidence="8">
    <location>
        <begin position="191"/>
        <end position="204"/>
    </location>
</feature>
<evidence type="ECO:0000256" key="8">
    <source>
        <dbReference type="SAM" id="MobiDB-lite"/>
    </source>
</evidence>
<evidence type="ECO:0000313" key="12">
    <source>
        <dbReference type="RefSeq" id="XP_025067633.1"/>
    </source>
</evidence>
<feature type="compositionally biased region" description="Basic and acidic residues" evidence="8">
    <location>
        <begin position="312"/>
        <end position="330"/>
    </location>
</feature>
<dbReference type="GO" id="GO:0048137">
    <property type="term" value="P:spermatocyte division"/>
    <property type="evidence" value="ECO:0007669"/>
    <property type="project" value="TreeGrafter"/>
</dbReference>
<gene>
    <name evidence="12" type="primary">TOPAZ1</name>
</gene>
<name>A0A3Q0HB06_ALLSI</name>
<feature type="compositionally biased region" description="Polar residues" evidence="8">
    <location>
        <begin position="1287"/>
        <end position="1296"/>
    </location>
</feature>
<organism evidence="11 12">
    <name type="scientific">Alligator sinensis</name>
    <name type="common">Chinese alligator</name>
    <dbReference type="NCBI Taxonomy" id="38654"/>
    <lineage>
        <taxon>Eukaryota</taxon>
        <taxon>Metazoa</taxon>
        <taxon>Chordata</taxon>
        <taxon>Craniata</taxon>
        <taxon>Vertebrata</taxon>
        <taxon>Euteleostomi</taxon>
        <taxon>Archelosauria</taxon>
        <taxon>Archosauria</taxon>
        <taxon>Crocodylia</taxon>
        <taxon>Alligatoridae</taxon>
        <taxon>Alligatorinae</taxon>
        <taxon>Alligator</taxon>
    </lineage>
</organism>
<keyword evidence="5" id="KW-0221">Differentiation</keyword>
<evidence type="ECO:0000256" key="3">
    <source>
        <dbReference type="ARBA" id="ARBA00016464"/>
    </source>
</evidence>
<feature type="region of interest" description="Disordered" evidence="8">
    <location>
        <begin position="142"/>
        <end position="363"/>
    </location>
</feature>
<dbReference type="Pfam" id="PF14669">
    <property type="entry name" value="Asp_Glu_race_2"/>
    <property type="match status" value="1"/>
</dbReference>
<dbReference type="InterPro" id="IPR038952">
    <property type="entry name" value="TOPAZ1"/>
</dbReference>
<protein>
    <recommendedName>
        <fullName evidence="3">Protein TOPAZ1</fullName>
    </recommendedName>
    <alternativeName>
        <fullName evidence="7">Testis- and ovary-specific PAZ domain-containing protein 1</fullName>
    </alternativeName>
</protein>
<dbReference type="GO" id="GO:0030154">
    <property type="term" value="P:cell differentiation"/>
    <property type="evidence" value="ECO:0007669"/>
    <property type="project" value="UniProtKB-KW"/>
</dbReference>
<dbReference type="GO" id="GO:0005829">
    <property type="term" value="C:cytosol"/>
    <property type="evidence" value="ECO:0007669"/>
    <property type="project" value="UniProtKB-SubCell"/>
</dbReference>
<keyword evidence="4" id="KW-0963">Cytoplasm</keyword>
<feature type="region of interest" description="Disordered" evidence="8">
    <location>
        <begin position="1282"/>
        <end position="1341"/>
    </location>
</feature>
<dbReference type="InterPro" id="IPR043502">
    <property type="entry name" value="DNA/RNA_pol_sf"/>
</dbReference>